<dbReference type="Proteomes" id="UP001428341">
    <property type="component" value="Unassembled WGS sequence"/>
</dbReference>
<evidence type="ECO:0000313" key="2">
    <source>
        <dbReference type="EMBL" id="KAK9198297.1"/>
    </source>
</evidence>
<proteinExistence type="predicted"/>
<gene>
    <name evidence="2" type="ORF">WN944_013481</name>
</gene>
<accession>A0AAP0M624</accession>
<dbReference type="AlphaFoldDB" id="A0AAP0M624"/>
<feature type="region of interest" description="Disordered" evidence="1">
    <location>
        <begin position="82"/>
        <end position="126"/>
    </location>
</feature>
<keyword evidence="3" id="KW-1185">Reference proteome</keyword>
<evidence type="ECO:0000313" key="3">
    <source>
        <dbReference type="Proteomes" id="UP001428341"/>
    </source>
</evidence>
<protein>
    <submittedName>
        <fullName evidence="2">Uncharacterized protein</fullName>
    </submittedName>
</protein>
<feature type="compositionally biased region" description="Low complexity" evidence="1">
    <location>
        <begin position="91"/>
        <end position="109"/>
    </location>
</feature>
<organism evidence="2 3">
    <name type="scientific">Citrus x changshan-huyou</name>
    <dbReference type="NCBI Taxonomy" id="2935761"/>
    <lineage>
        <taxon>Eukaryota</taxon>
        <taxon>Viridiplantae</taxon>
        <taxon>Streptophyta</taxon>
        <taxon>Embryophyta</taxon>
        <taxon>Tracheophyta</taxon>
        <taxon>Spermatophyta</taxon>
        <taxon>Magnoliopsida</taxon>
        <taxon>eudicotyledons</taxon>
        <taxon>Gunneridae</taxon>
        <taxon>Pentapetalae</taxon>
        <taxon>rosids</taxon>
        <taxon>malvids</taxon>
        <taxon>Sapindales</taxon>
        <taxon>Rutaceae</taxon>
        <taxon>Aurantioideae</taxon>
        <taxon>Citrus</taxon>
    </lineage>
</organism>
<evidence type="ECO:0000256" key="1">
    <source>
        <dbReference type="SAM" id="MobiDB-lite"/>
    </source>
</evidence>
<reference evidence="2 3" key="1">
    <citation type="submission" date="2024-05" db="EMBL/GenBank/DDBJ databases">
        <title>Haplotype-resolved chromosome-level genome assembly of Huyou (Citrus changshanensis).</title>
        <authorList>
            <person name="Miao C."/>
            <person name="Chen W."/>
            <person name="Wu Y."/>
            <person name="Wang L."/>
            <person name="Zhao S."/>
            <person name="Grierson D."/>
            <person name="Xu C."/>
            <person name="Chen K."/>
        </authorList>
    </citation>
    <scope>NUCLEOTIDE SEQUENCE [LARGE SCALE GENOMIC DNA]</scope>
    <source>
        <strain evidence="2">01-14</strain>
        <tissue evidence="2">Leaf</tissue>
    </source>
</reference>
<name>A0AAP0M624_9ROSI</name>
<feature type="region of interest" description="Disordered" evidence="1">
    <location>
        <begin position="28"/>
        <end position="53"/>
    </location>
</feature>
<sequence length="196" mass="22270">MDGDVNFQAKFCGEKGVLISVYEEKPRRRRIAASRQQQQHHHHHHHHHHHQHRYHCLYNDLDSAGTGKGYNRRAELLQYSRTLRESPQPSPAASTPLLLKPKPTPTSSKFHQPSPKTVAVQRKPSSAKTPTCLGDWKILIPSFIRSLISLKGKKDGKKKKPSGSGTNKMTALMKSIKVQKKRGFIPKLCSTLQKHR</sequence>
<comment type="caution">
    <text evidence="2">The sequence shown here is derived from an EMBL/GenBank/DDBJ whole genome shotgun (WGS) entry which is preliminary data.</text>
</comment>
<dbReference type="EMBL" id="JBCGBO010000005">
    <property type="protein sequence ID" value="KAK9198297.1"/>
    <property type="molecule type" value="Genomic_DNA"/>
</dbReference>